<organism evidence="7 8">
    <name type="scientific">Nicrophorus vespilloides</name>
    <name type="common">Boreal carrion beetle</name>
    <dbReference type="NCBI Taxonomy" id="110193"/>
    <lineage>
        <taxon>Eukaryota</taxon>
        <taxon>Metazoa</taxon>
        <taxon>Ecdysozoa</taxon>
        <taxon>Arthropoda</taxon>
        <taxon>Hexapoda</taxon>
        <taxon>Insecta</taxon>
        <taxon>Pterygota</taxon>
        <taxon>Neoptera</taxon>
        <taxon>Endopterygota</taxon>
        <taxon>Coleoptera</taxon>
        <taxon>Polyphaga</taxon>
        <taxon>Staphyliniformia</taxon>
        <taxon>Silphidae</taxon>
        <taxon>Nicrophorinae</taxon>
        <taxon>Nicrophorus</taxon>
    </lineage>
</organism>
<keyword evidence="4 5" id="KW-0238">DNA-binding</keyword>
<reference evidence="8" key="1">
    <citation type="submission" date="2025-08" db="UniProtKB">
        <authorList>
            <consortium name="RefSeq"/>
        </authorList>
    </citation>
    <scope>IDENTIFICATION</scope>
    <source>
        <tissue evidence="8">Whole Larva</tissue>
    </source>
</reference>
<dbReference type="SUPFAM" id="SSF57716">
    <property type="entry name" value="Glucocorticoid receptor-like (DNA-binding domain)"/>
    <property type="match status" value="1"/>
</dbReference>
<evidence type="ECO:0000313" key="8">
    <source>
        <dbReference type="RefSeq" id="XP_017783731.1"/>
    </source>
</evidence>
<dbReference type="InterPro" id="IPR006612">
    <property type="entry name" value="THAP_Znf"/>
</dbReference>
<dbReference type="PROSITE" id="PS50950">
    <property type="entry name" value="ZF_THAP"/>
    <property type="match status" value="1"/>
</dbReference>
<protein>
    <submittedName>
        <fullName evidence="8">Uncharacterized protein LOC108567649</fullName>
    </submittedName>
</protein>
<dbReference type="RefSeq" id="XP_017783731.1">
    <property type="nucleotide sequence ID" value="XM_017928242.1"/>
</dbReference>
<sequence length="153" mass="17662">MNSSKMVKICCVIGCSTKQGDGIMLRRFPPIGFPQFEQWKIATRNPSILNKDYKYIKKNKRVCNLHFKETYRDRVTFLKHDIPFLTENVMEMENEESNVVAASCSNVGNNLINSDQYYCEAMSIVNQLDSHIEDVEEKVSVNWEGQKAITKKS</sequence>
<accession>A0ABM1NA81</accession>
<evidence type="ECO:0000313" key="7">
    <source>
        <dbReference type="Proteomes" id="UP000695000"/>
    </source>
</evidence>
<dbReference type="Proteomes" id="UP000695000">
    <property type="component" value="Unplaced"/>
</dbReference>
<proteinExistence type="predicted"/>
<name>A0ABM1NA81_NICVS</name>
<evidence type="ECO:0000256" key="2">
    <source>
        <dbReference type="ARBA" id="ARBA00022771"/>
    </source>
</evidence>
<keyword evidence="2 5" id="KW-0863">Zinc-finger</keyword>
<dbReference type="Pfam" id="PF05485">
    <property type="entry name" value="THAP"/>
    <property type="match status" value="1"/>
</dbReference>
<evidence type="ECO:0000256" key="1">
    <source>
        <dbReference type="ARBA" id="ARBA00022723"/>
    </source>
</evidence>
<keyword evidence="7" id="KW-1185">Reference proteome</keyword>
<evidence type="ECO:0000256" key="5">
    <source>
        <dbReference type="PROSITE-ProRule" id="PRU00309"/>
    </source>
</evidence>
<evidence type="ECO:0000259" key="6">
    <source>
        <dbReference type="PROSITE" id="PS50950"/>
    </source>
</evidence>
<gene>
    <name evidence="8" type="primary">LOC108567649</name>
</gene>
<evidence type="ECO:0000256" key="3">
    <source>
        <dbReference type="ARBA" id="ARBA00022833"/>
    </source>
</evidence>
<keyword evidence="3" id="KW-0862">Zinc</keyword>
<evidence type="ECO:0000256" key="4">
    <source>
        <dbReference type="ARBA" id="ARBA00023125"/>
    </source>
</evidence>
<feature type="domain" description="THAP-type" evidence="6">
    <location>
        <begin position="6"/>
        <end position="86"/>
    </location>
</feature>
<keyword evidence="1" id="KW-0479">Metal-binding</keyword>
<dbReference type="GeneID" id="108567649"/>
<dbReference type="SMART" id="SM00980">
    <property type="entry name" value="THAP"/>
    <property type="match status" value="1"/>
</dbReference>